<comment type="caution">
    <text evidence="2">The sequence shown here is derived from an EMBL/GenBank/DDBJ whole genome shotgun (WGS) entry which is preliminary data.</text>
</comment>
<evidence type="ECO:0000313" key="3">
    <source>
        <dbReference type="Proteomes" id="UP000601435"/>
    </source>
</evidence>
<sequence length="789" mass="88925">MRLLRGAPAPSCTFSHACTFHSRFNRRRGAALHLEADVACTGARLSLGPPLRDAAFCPKATEEDFEQLREPCQLLLAACRCLSEDPEEAAKQALEILRLKPSSVSADELEALGVALGDRNPLDYFGVELYRSGVQRILECFSAWTGDSAFEKTQPRIKAALTVLERRFARLRGQSLDAGSPGDTTKEQTWHRLFDEVDTDKMEEWWKALEDDCNRELRRLFQFENLKMKKLLRKLFKSSVHEEAESSVSRDEFVLACRMAERDELLWHFVHMVAGHDMESADCRSVATEDVEGSNIEEGLRKEMWLRLSFASGILIQLYRGIWQRLAESPLEAWRQHCEGICKPLEEIRKDISKAKLGQDFVYLGSGCDEIDKVLTGSFSEQLFVKVAFNTSKSRQDVSIFCQLCPELWLGIDYVFSDDGCCAFFSREGFEKWRKSDKWREIWNREKQAHEQVRRESSTTGSRLEDRESAALEDGASPSGIHRTDCHASTVVEQPEIGFADRLSENLEHASESNREKLQVHQPLTPTYMPDQRVCQTVYPGMFNINLFNFPSAAEQVDKCTDAMQAPPLDANSYLQTEAALYLYCDVLDKRGLLATTPEGPCKDFQDMLSVFTGYDAKDIHVQAMGFIQDEVEAVMLKAEIRPAETTIQKLRAVQQRLLSIKTACSSREFFDKFPANGGIQVSTTCCIDNLGGPASTSLAGCLSCSHLSAHMDIQEFAADMGTGCTYSDHVHEVLAHLSDLGLIDQVQVLQGIAGARRLYFNLRPREAPTLEDLRTLQADLVEFFEARS</sequence>
<feature type="non-terminal residue" evidence="2">
    <location>
        <position position="789"/>
    </location>
</feature>
<protein>
    <submittedName>
        <fullName evidence="2">ACP5 protein</fullName>
    </submittedName>
</protein>
<dbReference type="EMBL" id="CAJNJA010038842">
    <property type="protein sequence ID" value="CAE7751093.1"/>
    <property type="molecule type" value="Genomic_DNA"/>
</dbReference>
<keyword evidence="3" id="KW-1185">Reference proteome</keyword>
<dbReference type="OrthoDB" id="430345at2759"/>
<reference evidence="2" key="1">
    <citation type="submission" date="2021-02" db="EMBL/GenBank/DDBJ databases">
        <authorList>
            <person name="Dougan E. K."/>
            <person name="Rhodes N."/>
            <person name="Thang M."/>
            <person name="Chan C."/>
        </authorList>
    </citation>
    <scope>NUCLEOTIDE SEQUENCE</scope>
</reference>
<gene>
    <name evidence="2" type="primary">ACP5</name>
    <name evidence="2" type="ORF">SNEC2469_LOCUS21775</name>
</gene>
<proteinExistence type="predicted"/>
<accession>A0A812XSS5</accession>
<feature type="region of interest" description="Disordered" evidence="1">
    <location>
        <begin position="450"/>
        <end position="483"/>
    </location>
</feature>
<evidence type="ECO:0000256" key="1">
    <source>
        <dbReference type="SAM" id="MobiDB-lite"/>
    </source>
</evidence>
<dbReference type="Proteomes" id="UP000601435">
    <property type="component" value="Unassembled WGS sequence"/>
</dbReference>
<feature type="compositionally biased region" description="Basic and acidic residues" evidence="1">
    <location>
        <begin position="450"/>
        <end position="470"/>
    </location>
</feature>
<name>A0A812XSS5_9DINO</name>
<dbReference type="AlphaFoldDB" id="A0A812XSS5"/>
<organism evidence="2 3">
    <name type="scientific">Symbiodinium necroappetens</name>
    <dbReference type="NCBI Taxonomy" id="1628268"/>
    <lineage>
        <taxon>Eukaryota</taxon>
        <taxon>Sar</taxon>
        <taxon>Alveolata</taxon>
        <taxon>Dinophyceae</taxon>
        <taxon>Suessiales</taxon>
        <taxon>Symbiodiniaceae</taxon>
        <taxon>Symbiodinium</taxon>
    </lineage>
</organism>
<evidence type="ECO:0000313" key="2">
    <source>
        <dbReference type="EMBL" id="CAE7751093.1"/>
    </source>
</evidence>